<evidence type="ECO:0000313" key="1">
    <source>
        <dbReference type="EMBL" id="QHS84244.1"/>
    </source>
</evidence>
<accession>A0A6C0AWP0</accession>
<dbReference type="EMBL" id="MN738775">
    <property type="protein sequence ID" value="QHS84244.1"/>
    <property type="molecule type" value="Genomic_DNA"/>
</dbReference>
<sequence length="90" mass="10902">MFIFCLFLVFAIANSFTPYIGDNRKPVYINNPGKIINHDPVENLDYEIPKWVYKKVFKHNKLKRKFKETDYYHAMRPCVLPKQEYQENKN</sequence>
<proteinExistence type="predicted"/>
<reference evidence="1" key="1">
    <citation type="journal article" date="2020" name="Nature">
        <title>Giant virus diversity and host interactions through global metagenomics.</title>
        <authorList>
            <person name="Schulz F."/>
            <person name="Roux S."/>
            <person name="Paez-Espino D."/>
            <person name="Jungbluth S."/>
            <person name="Walsh D.A."/>
            <person name="Denef V.J."/>
            <person name="McMahon K.D."/>
            <person name="Konstantinidis K.T."/>
            <person name="Eloe-Fadrosh E.A."/>
            <person name="Kyrpides N.C."/>
            <person name="Woyke T."/>
        </authorList>
    </citation>
    <scope>NUCLEOTIDE SEQUENCE</scope>
    <source>
        <strain evidence="1">GVMAG-S-ERX555965-48</strain>
    </source>
</reference>
<organism evidence="1">
    <name type="scientific">viral metagenome</name>
    <dbReference type="NCBI Taxonomy" id="1070528"/>
    <lineage>
        <taxon>unclassified sequences</taxon>
        <taxon>metagenomes</taxon>
        <taxon>organismal metagenomes</taxon>
    </lineage>
</organism>
<dbReference type="AlphaFoldDB" id="A0A6C0AWP0"/>
<protein>
    <submittedName>
        <fullName evidence="1">Uncharacterized protein</fullName>
    </submittedName>
</protein>
<name>A0A6C0AWP0_9ZZZZ</name>